<name>A0ABP8Z3J3_9MICO</name>
<dbReference type="EMBL" id="BAABLP010000003">
    <property type="protein sequence ID" value="GAA4745512.1"/>
    <property type="molecule type" value="Genomic_DNA"/>
</dbReference>
<keyword evidence="3" id="KW-1185">Reference proteome</keyword>
<sequence length="429" mass="46053">MSSVLLAALGGLGAAEHALTVAEALRDRGHRVSVVSSEAAVQSYRRLGFEVHVAPEPPTPARQRALPPVAQRAHQLLARVQRNVIDPVPGQWAVVERVIRDAAVDALVTDGLFVGAAMLAARPATERPPVIMVGFSAPWIPDPLVPPYGMGFAPSLDAGDRVRAAAFELMAARVMARLSRSFNEQIHRTFGVRVHGDLRATPALGDAWAQLTTDRFEYPRAAAPSNFRFVGPLHPPSGESIPEWWDPLEEPPVIGVRATSPSTVRDLVVPMIRAYGGTGNTVIVAGADRRSTAIALAGAIPANVHFEAGLPWSRMLPQRSVVVSDGDYLHTQHALRRGIPLVVAGTLETDVETAARVAWSGAGIDLRTSRPSTGEMRAAIERVRSDEAYRTAAARIAVQIAATDAERTICELVEDAIARRRPEHAVPSD</sequence>
<proteinExistence type="predicted"/>
<evidence type="ECO:0000313" key="3">
    <source>
        <dbReference type="Proteomes" id="UP001500121"/>
    </source>
</evidence>
<gene>
    <name evidence="2" type="ORF">GCM10025783_16690</name>
</gene>
<accession>A0ABP8Z3J3</accession>
<feature type="domain" description="Erythromycin biosynthesis protein CIII-like C-terminal" evidence="1">
    <location>
        <begin position="295"/>
        <end position="405"/>
    </location>
</feature>
<reference evidence="3" key="1">
    <citation type="journal article" date="2019" name="Int. J. Syst. Evol. Microbiol.">
        <title>The Global Catalogue of Microorganisms (GCM) 10K type strain sequencing project: providing services to taxonomists for standard genome sequencing and annotation.</title>
        <authorList>
            <consortium name="The Broad Institute Genomics Platform"/>
            <consortium name="The Broad Institute Genome Sequencing Center for Infectious Disease"/>
            <person name="Wu L."/>
            <person name="Ma J."/>
        </authorList>
    </citation>
    <scope>NUCLEOTIDE SEQUENCE [LARGE SCALE GENOMIC DNA]</scope>
    <source>
        <strain evidence="3">JCM 19015</strain>
    </source>
</reference>
<dbReference type="Proteomes" id="UP001500121">
    <property type="component" value="Unassembled WGS sequence"/>
</dbReference>
<dbReference type="RefSeq" id="WP_345480653.1">
    <property type="nucleotide sequence ID" value="NZ_BAABLP010000003.1"/>
</dbReference>
<comment type="caution">
    <text evidence="2">The sequence shown here is derived from an EMBL/GenBank/DDBJ whole genome shotgun (WGS) entry which is preliminary data.</text>
</comment>
<dbReference type="Pfam" id="PF06722">
    <property type="entry name" value="EryCIII-like_C"/>
    <property type="match status" value="1"/>
</dbReference>
<evidence type="ECO:0000313" key="2">
    <source>
        <dbReference type="EMBL" id="GAA4745512.1"/>
    </source>
</evidence>
<dbReference type="InterPro" id="IPR010610">
    <property type="entry name" value="EryCIII-like_C"/>
</dbReference>
<organism evidence="2 3">
    <name type="scientific">Amnibacterium soli</name>
    <dbReference type="NCBI Taxonomy" id="1282736"/>
    <lineage>
        <taxon>Bacteria</taxon>
        <taxon>Bacillati</taxon>
        <taxon>Actinomycetota</taxon>
        <taxon>Actinomycetes</taxon>
        <taxon>Micrococcales</taxon>
        <taxon>Microbacteriaceae</taxon>
        <taxon>Amnibacterium</taxon>
    </lineage>
</organism>
<evidence type="ECO:0000259" key="1">
    <source>
        <dbReference type="Pfam" id="PF06722"/>
    </source>
</evidence>
<protein>
    <submittedName>
        <fullName evidence="2">Glycosyltransferase</fullName>
    </submittedName>
</protein>
<dbReference type="SUPFAM" id="SSF53756">
    <property type="entry name" value="UDP-Glycosyltransferase/glycogen phosphorylase"/>
    <property type="match status" value="1"/>
</dbReference>
<dbReference type="Gene3D" id="3.40.50.2000">
    <property type="entry name" value="Glycogen Phosphorylase B"/>
    <property type="match status" value="2"/>
</dbReference>